<feature type="DNA-binding region" description="OmpR/PhoB-type" evidence="2">
    <location>
        <begin position="10"/>
        <end position="108"/>
    </location>
</feature>
<dbReference type="Pfam" id="PF13401">
    <property type="entry name" value="AAA_22"/>
    <property type="match status" value="1"/>
</dbReference>
<dbReference type="InterPro" id="IPR016032">
    <property type="entry name" value="Sig_transdc_resp-reg_C-effctor"/>
</dbReference>
<evidence type="ECO:0000256" key="1">
    <source>
        <dbReference type="ARBA" id="ARBA00023125"/>
    </source>
</evidence>
<organism evidence="4 5">
    <name type="scientific">Pseudomonas vancouverensis</name>
    <dbReference type="NCBI Taxonomy" id="95300"/>
    <lineage>
        <taxon>Bacteria</taxon>
        <taxon>Pseudomonadati</taxon>
        <taxon>Pseudomonadota</taxon>
        <taxon>Gammaproteobacteria</taxon>
        <taxon>Pseudomonadales</taxon>
        <taxon>Pseudomonadaceae</taxon>
        <taxon>Pseudomonas</taxon>
    </lineage>
</organism>
<dbReference type="PANTHER" id="PTHR47691:SF3">
    <property type="entry name" value="HTH-TYPE TRANSCRIPTIONAL REGULATOR RV0890C-RELATED"/>
    <property type="match status" value="1"/>
</dbReference>
<evidence type="ECO:0000259" key="3">
    <source>
        <dbReference type="PROSITE" id="PS51755"/>
    </source>
</evidence>
<dbReference type="GO" id="GO:0006355">
    <property type="term" value="P:regulation of DNA-templated transcription"/>
    <property type="evidence" value="ECO:0007669"/>
    <property type="project" value="InterPro"/>
</dbReference>
<dbReference type="EMBL" id="RRZK01000037">
    <property type="protein sequence ID" value="TDB56563.1"/>
    <property type="molecule type" value="Genomic_DNA"/>
</dbReference>
<reference evidence="5" key="1">
    <citation type="journal article" date="2019" name="bioRxiv">
        <title>Bacterially produced spermidine induces plant systemic susceptibility to pathogens.</title>
        <authorList>
            <person name="Melnyk R.A."/>
            <person name="Beskrovnaya P.A."/>
            <person name="Liu Z."/>
            <person name="Song Y."/>
            <person name="Haney C.H."/>
        </authorList>
    </citation>
    <scope>NUCLEOTIDE SEQUENCE [LARGE SCALE GENOMIC DNA]</scope>
    <source>
        <strain evidence="5">Dha-51</strain>
    </source>
</reference>
<dbReference type="Proteomes" id="UP000295254">
    <property type="component" value="Unassembled WGS sequence"/>
</dbReference>
<dbReference type="GO" id="GO:0003677">
    <property type="term" value="F:DNA binding"/>
    <property type="evidence" value="ECO:0007669"/>
    <property type="project" value="UniProtKB-UniRule"/>
</dbReference>
<dbReference type="Pfam" id="PF00486">
    <property type="entry name" value="Trans_reg_C"/>
    <property type="match status" value="1"/>
</dbReference>
<keyword evidence="5" id="KW-1185">Reference proteome</keyword>
<dbReference type="RefSeq" id="WP_093218415.1">
    <property type="nucleotide sequence ID" value="NZ_LT629803.1"/>
</dbReference>
<dbReference type="SMART" id="SM00862">
    <property type="entry name" value="Trans_reg_C"/>
    <property type="match status" value="1"/>
</dbReference>
<name>A0A1H2MXT2_PSEVA</name>
<dbReference type="InterPro" id="IPR001867">
    <property type="entry name" value="OmpR/PhoB-type_DNA-bd"/>
</dbReference>
<evidence type="ECO:0000313" key="4">
    <source>
        <dbReference type="EMBL" id="TDB56563.1"/>
    </source>
</evidence>
<dbReference type="InterPro" id="IPR036388">
    <property type="entry name" value="WH-like_DNA-bd_sf"/>
</dbReference>
<dbReference type="SUPFAM" id="SSF46894">
    <property type="entry name" value="C-terminal effector domain of the bipartite response regulators"/>
    <property type="match status" value="1"/>
</dbReference>
<dbReference type="Gene3D" id="1.10.10.10">
    <property type="entry name" value="Winged helix-like DNA-binding domain superfamily/Winged helix DNA-binding domain"/>
    <property type="match status" value="1"/>
</dbReference>
<evidence type="ECO:0000256" key="2">
    <source>
        <dbReference type="PROSITE-ProRule" id="PRU01091"/>
    </source>
</evidence>
<sequence length="494" mass="54365">MNSLNDPHSEAVLQFGPYVFHLKQRLILDGDRPLRLGGRAMDVLQVLVEQAGAVVSKEQLIARVWPRTVVEDINLRVHIAALRRALGDGQNGQNYIVNIPQRGYSFVAQVQQLPAIGAVAVDDLPSPRHNLPTRLTQVVGRDALVGGLVRQMPLRQVMTLTGPCGVGKTTVALRVAEQLLQHYRQGVWRMDVALVDDPAQLSDHLLQTLELPLDTPLESLTEQHALLLIDNCEHLLEPCRNLIERLLIAMPRLSILATSREPLQAPGETVLHVPALAVPPASALRSVAEVMGYSAVQLFVSRAGACQQGFALREQDLETVRDICRRLDGLPLAIELAAAQIDALALKGLQSRLENCFEILIQGRRTAVPRHQTLKAALDWSYQRLSPLEQAVLQRLAVFKMSFTQEAAIAVISGERVPADSLLTVLENLAFKSLLSVDQSAGLPRYRFLNTTRTYALEKLADADDLPALEMRYAGYLSQTRRASGAAMALQLAE</sequence>
<dbReference type="Pfam" id="PF25872">
    <property type="entry name" value="HTH_77"/>
    <property type="match status" value="1"/>
</dbReference>
<feature type="domain" description="OmpR/PhoB-type" evidence="3">
    <location>
        <begin position="10"/>
        <end position="108"/>
    </location>
</feature>
<proteinExistence type="predicted"/>
<dbReference type="SUPFAM" id="SSF52540">
    <property type="entry name" value="P-loop containing nucleoside triphosphate hydrolases"/>
    <property type="match status" value="1"/>
</dbReference>
<keyword evidence="1 2" id="KW-0238">DNA-binding</keyword>
<dbReference type="PANTHER" id="PTHR47691">
    <property type="entry name" value="REGULATOR-RELATED"/>
    <property type="match status" value="1"/>
</dbReference>
<evidence type="ECO:0000313" key="5">
    <source>
        <dbReference type="Proteomes" id="UP000295254"/>
    </source>
</evidence>
<accession>A0A1H2MXT2</accession>
<dbReference type="GO" id="GO:0000160">
    <property type="term" value="P:phosphorelay signal transduction system"/>
    <property type="evidence" value="ECO:0007669"/>
    <property type="project" value="InterPro"/>
</dbReference>
<dbReference type="PROSITE" id="PS51755">
    <property type="entry name" value="OMPR_PHOB"/>
    <property type="match status" value="1"/>
</dbReference>
<dbReference type="InterPro" id="IPR049945">
    <property type="entry name" value="AAA_22"/>
</dbReference>
<dbReference type="InterPro" id="IPR027417">
    <property type="entry name" value="P-loop_NTPase"/>
</dbReference>
<dbReference type="OrthoDB" id="9811542at2"/>
<dbReference type="CDD" id="cd00383">
    <property type="entry name" value="trans_reg_C"/>
    <property type="match status" value="1"/>
</dbReference>
<gene>
    <name evidence="4" type="ORF">EIY72_28875</name>
</gene>
<dbReference type="STRING" id="95300.SAMN05216558_1397"/>
<protein>
    <submittedName>
        <fullName evidence="4">Transcriptional regulator</fullName>
    </submittedName>
</protein>
<dbReference type="InterPro" id="IPR058852">
    <property type="entry name" value="HTH_77"/>
</dbReference>
<dbReference type="PRINTS" id="PR00364">
    <property type="entry name" value="DISEASERSIST"/>
</dbReference>
<dbReference type="GO" id="GO:0016887">
    <property type="term" value="F:ATP hydrolysis activity"/>
    <property type="evidence" value="ECO:0007669"/>
    <property type="project" value="InterPro"/>
</dbReference>
<dbReference type="AlphaFoldDB" id="A0A1H2MXT2"/>
<comment type="caution">
    <text evidence="4">The sequence shown here is derived from an EMBL/GenBank/DDBJ whole genome shotgun (WGS) entry which is preliminary data.</text>
</comment>
<dbReference type="Gene3D" id="3.40.50.300">
    <property type="entry name" value="P-loop containing nucleotide triphosphate hydrolases"/>
    <property type="match status" value="1"/>
</dbReference>